<keyword evidence="3" id="KW-1185">Reference proteome</keyword>
<gene>
    <name evidence="2" type="ORF">BaRGS_00025063</name>
</gene>
<name>A0ABD0K934_9CAEN</name>
<feature type="compositionally biased region" description="Basic and acidic residues" evidence="1">
    <location>
        <begin position="26"/>
        <end position="35"/>
    </location>
</feature>
<evidence type="ECO:0000313" key="3">
    <source>
        <dbReference type="Proteomes" id="UP001519460"/>
    </source>
</evidence>
<evidence type="ECO:0000313" key="2">
    <source>
        <dbReference type="EMBL" id="KAK7483630.1"/>
    </source>
</evidence>
<accession>A0ABD0K934</accession>
<feature type="non-terminal residue" evidence="2">
    <location>
        <position position="50"/>
    </location>
</feature>
<dbReference type="AlphaFoldDB" id="A0ABD0K934"/>
<dbReference type="Proteomes" id="UP001519460">
    <property type="component" value="Unassembled WGS sequence"/>
</dbReference>
<organism evidence="2 3">
    <name type="scientific">Batillaria attramentaria</name>
    <dbReference type="NCBI Taxonomy" id="370345"/>
    <lineage>
        <taxon>Eukaryota</taxon>
        <taxon>Metazoa</taxon>
        <taxon>Spiralia</taxon>
        <taxon>Lophotrochozoa</taxon>
        <taxon>Mollusca</taxon>
        <taxon>Gastropoda</taxon>
        <taxon>Caenogastropoda</taxon>
        <taxon>Sorbeoconcha</taxon>
        <taxon>Cerithioidea</taxon>
        <taxon>Batillariidae</taxon>
        <taxon>Batillaria</taxon>
    </lineage>
</organism>
<protein>
    <submittedName>
        <fullName evidence="2">Uncharacterized protein</fullName>
    </submittedName>
</protein>
<sequence length="50" mass="5561">MIQSGCLEDILTTGLNSESGSANETPETRHEKIEANQRGFSCDYRDKLQS</sequence>
<proteinExistence type="predicted"/>
<reference evidence="2 3" key="1">
    <citation type="journal article" date="2023" name="Sci. Data">
        <title>Genome assembly of the Korean intertidal mud-creeper Batillaria attramentaria.</title>
        <authorList>
            <person name="Patra A.K."/>
            <person name="Ho P.T."/>
            <person name="Jun S."/>
            <person name="Lee S.J."/>
            <person name="Kim Y."/>
            <person name="Won Y.J."/>
        </authorList>
    </citation>
    <scope>NUCLEOTIDE SEQUENCE [LARGE SCALE GENOMIC DNA]</scope>
    <source>
        <strain evidence="2">Wonlab-2016</strain>
    </source>
</reference>
<feature type="region of interest" description="Disordered" evidence="1">
    <location>
        <begin position="13"/>
        <end position="36"/>
    </location>
</feature>
<evidence type="ECO:0000256" key="1">
    <source>
        <dbReference type="SAM" id="MobiDB-lite"/>
    </source>
</evidence>
<feature type="compositionally biased region" description="Polar residues" evidence="1">
    <location>
        <begin position="13"/>
        <end position="25"/>
    </location>
</feature>
<dbReference type="EMBL" id="JACVVK020000223">
    <property type="protein sequence ID" value="KAK7483630.1"/>
    <property type="molecule type" value="Genomic_DNA"/>
</dbReference>
<comment type="caution">
    <text evidence="2">The sequence shown here is derived from an EMBL/GenBank/DDBJ whole genome shotgun (WGS) entry which is preliminary data.</text>
</comment>